<evidence type="ECO:0000256" key="1">
    <source>
        <dbReference type="ARBA" id="ARBA00022741"/>
    </source>
</evidence>
<dbReference type="InterPro" id="IPR011545">
    <property type="entry name" value="DEAD/DEAH_box_helicase_dom"/>
</dbReference>
<dbReference type="WBParaSite" id="ACOC_0000886301-mRNA-1">
    <property type="protein sequence ID" value="ACOC_0000886301-mRNA-1"/>
    <property type="gene ID" value="ACOC_0000886301"/>
</dbReference>
<evidence type="ECO:0000256" key="3">
    <source>
        <dbReference type="ARBA" id="ARBA00022840"/>
    </source>
</evidence>
<keyword evidence="3 5" id="KW-0067">ATP-binding</keyword>
<dbReference type="EMBL" id="UYYA01004215">
    <property type="protein sequence ID" value="VDM60449.1"/>
    <property type="molecule type" value="Genomic_DNA"/>
</dbReference>
<dbReference type="Proteomes" id="UP000267027">
    <property type="component" value="Unassembled WGS sequence"/>
</dbReference>
<dbReference type="GO" id="GO:0003724">
    <property type="term" value="F:RNA helicase activity"/>
    <property type="evidence" value="ECO:0007669"/>
    <property type="project" value="UniProtKB-EC"/>
</dbReference>
<accession>A0A158PJK0</accession>
<protein>
    <recommendedName>
        <fullName evidence="5">ATP-dependent RNA helicase</fullName>
        <ecNumber evidence="5">3.6.4.13</ecNumber>
    </recommendedName>
</protein>
<name>A0A158PJK0_ANGCS</name>
<evidence type="ECO:0000313" key="10">
    <source>
        <dbReference type="WBParaSite" id="ACOC_0000886301-mRNA-1"/>
    </source>
</evidence>
<organism evidence="10">
    <name type="scientific">Angiostrongylus costaricensis</name>
    <name type="common">Nematode worm</name>
    <dbReference type="NCBI Taxonomy" id="334426"/>
    <lineage>
        <taxon>Eukaryota</taxon>
        <taxon>Metazoa</taxon>
        <taxon>Ecdysozoa</taxon>
        <taxon>Nematoda</taxon>
        <taxon>Chromadorea</taxon>
        <taxon>Rhabditida</taxon>
        <taxon>Rhabditina</taxon>
        <taxon>Rhabditomorpha</taxon>
        <taxon>Strongyloidea</taxon>
        <taxon>Metastrongylidae</taxon>
        <taxon>Angiostrongylus</taxon>
    </lineage>
</organism>
<comment type="domain">
    <text evidence="5">The Q motif is unique to and characteristic of the DEAD box family of RNA helicases and controls ATP binding and hydrolysis.</text>
</comment>
<evidence type="ECO:0000259" key="6">
    <source>
        <dbReference type="PROSITE" id="PS51192"/>
    </source>
</evidence>
<dbReference type="Pfam" id="PF00270">
    <property type="entry name" value="DEAD"/>
    <property type="match status" value="2"/>
</dbReference>
<dbReference type="InterPro" id="IPR027417">
    <property type="entry name" value="P-loop_NTPase"/>
</dbReference>
<evidence type="ECO:0000313" key="9">
    <source>
        <dbReference type="Proteomes" id="UP000267027"/>
    </source>
</evidence>
<proteinExistence type="inferred from homology"/>
<dbReference type="PANTHER" id="PTHR24031">
    <property type="entry name" value="RNA HELICASE"/>
    <property type="match status" value="1"/>
</dbReference>
<dbReference type="InterPro" id="IPR014001">
    <property type="entry name" value="Helicase_ATP-bd"/>
</dbReference>
<comment type="catalytic activity">
    <reaction evidence="5">
        <text>ATP + H2O = ADP + phosphate + H(+)</text>
        <dbReference type="Rhea" id="RHEA:13065"/>
        <dbReference type="ChEBI" id="CHEBI:15377"/>
        <dbReference type="ChEBI" id="CHEBI:15378"/>
        <dbReference type="ChEBI" id="CHEBI:30616"/>
        <dbReference type="ChEBI" id="CHEBI:43474"/>
        <dbReference type="ChEBI" id="CHEBI:456216"/>
        <dbReference type="EC" id="3.6.4.13"/>
    </reaction>
</comment>
<evidence type="ECO:0000256" key="4">
    <source>
        <dbReference type="ARBA" id="ARBA00022884"/>
    </source>
</evidence>
<dbReference type="InterPro" id="IPR001650">
    <property type="entry name" value="Helicase_C-like"/>
</dbReference>
<dbReference type="EC" id="3.6.4.13" evidence="5"/>
<dbReference type="OrthoDB" id="5874773at2759"/>
<keyword evidence="1 5" id="KW-0547">Nucleotide-binding</keyword>
<keyword evidence="5" id="KW-0347">Helicase</keyword>
<reference evidence="10" key="1">
    <citation type="submission" date="2016-04" db="UniProtKB">
        <authorList>
            <consortium name="WormBaseParasite"/>
        </authorList>
    </citation>
    <scope>IDENTIFICATION</scope>
</reference>
<dbReference type="Pfam" id="PF00271">
    <property type="entry name" value="Helicase_C"/>
    <property type="match status" value="1"/>
</dbReference>
<dbReference type="GO" id="GO:0003723">
    <property type="term" value="F:RNA binding"/>
    <property type="evidence" value="ECO:0007669"/>
    <property type="project" value="UniProtKB-UniRule"/>
</dbReference>
<dbReference type="STRING" id="334426.A0A158PJK0"/>
<evidence type="ECO:0000256" key="2">
    <source>
        <dbReference type="ARBA" id="ARBA00022801"/>
    </source>
</evidence>
<dbReference type="PROSITE" id="PS51194">
    <property type="entry name" value="HELICASE_CTER"/>
    <property type="match status" value="1"/>
</dbReference>
<evidence type="ECO:0000259" key="7">
    <source>
        <dbReference type="PROSITE" id="PS51194"/>
    </source>
</evidence>
<reference evidence="8 9" key="2">
    <citation type="submission" date="2018-11" db="EMBL/GenBank/DDBJ databases">
        <authorList>
            <consortium name="Pathogen Informatics"/>
        </authorList>
    </citation>
    <scope>NUCLEOTIDE SEQUENCE [LARGE SCALE GENOMIC DNA]</scope>
    <source>
        <strain evidence="8 9">Costa Rica</strain>
    </source>
</reference>
<dbReference type="SMART" id="SM00487">
    <property type="entry name" value="DEXDc"/>
    <property type="match status" value="1"/>
</dbReference>
<comment type="function">
    <text evidence="5">RNA helicase.</text>
</comment>
<gene>
    <name evidence="8" type="ORF">ACOC_LOCUS8864</name>
</gene>
<keyword evidence="4 5" id="KW-0694">RNA-binding</keyword>
<sequence>MNVSSKAVVGPGSCGAVKSKALPPRFQTQNDLDFLKSEVAKNVLSSSEHSISRLRRIQKYMIPLVLNEISFLAIGPSGSGKTCGYLLPLINKLIELKEMVVSLEFVRFFVIEDFERCVEKSFYKEDLTILKKHLSESEAIPVCIFLSNAVHEKGIFDINFMKELAKTKLTKLMVSSLSDNESISCILFELPVDSSSNFKRRLLDLSAKLNYSGRIHIMVDVDLDREKAKTILTANSSFNEESHLRNEALQFLEELDQRVPEFLVDMLSCVGEPSTEVELPHSSDVSNGQQVGAKPSVEFGERHFIGRTNTPLVLILGNTQNLMYQTFKFACSMAGYEPYAKVARCGVRIFDLFAGKGTLRLNRMDTVRDEIVVATTGGVLKGFEQNKLDFSNLEMLIIDEFDKMVDEVHGFGRDLYQILAKIPARPTVAGFSATLSDENSVRTLSDLELKLFRRLRTSWRLRVSGGISITLTKFSRPALIKQRFIAALISFEIKGNRNGAEKAEYLPNEPYWECGFTKNLSLLVGLIESDLALHKMKKGGPYKKSTVIFVERKRTSNYLALFLLQIGYDFEPMNASYKYFYLWPISTAKNVTKTVLLDDIYLVGLVLQFRDYTLDDNETTLRRMKTGKIQGVVATNKLARGQDIPEVDHVIIYEMSTDFSDYKHRIGRTGRMGRGGRSTVMLSSKSDRALVNPLVRKRSGLELPFAKDYWFYRIVPTKVPSLCGGQLVANYHDRVALKLDSDQ</sequence>
<keyword evidence="9" id="KW-1185">Reference proteome</keyword>
<dbReference type="Gene3D" id="3.40.50.300">
    <property type="entry name" value="P-loop containing nucleotide triphosphate hydrolases"/>
    <property type="match status" value="3"/>
</dbReference>
<dbReference type="SMART" id="SM00490">
    <property type="entry name" value="HELICc"/>
    <property type="match status" value="1"/>
</dbReference>
<dbReference type="GO" id="GO:0005524">
    <property type="term" value="F:ATP binding"/>
    <property type="evidence" value="ECO:0007669"/>
    <property type="project" value="UniProtKB-UniRule"/>
</dbReference>
<evidence type="ECO:0000256" key="5">
    <source>
        <dbReference type="RuleBase" id="RU365068"/>
    </source>
</evidence>
<dbReference type="SUPFAM" id="SSF52540">
    <property type="entry name" value="P-loop containing nucleoside triphosphate hydrolases"/>
    <property type="match status" value="2"/>
</dbReference>
<dbReference type="GO" id="GO:0016787">
    <property type="term" value="F:hydrolase activity"/>
    <property type="evidence" value="ECO:0007669"/>
    <property type="project" value="UniProtKB-KW"/>
</dbReference>
<dbReference type="PROSITE" id="PS51192">
    <property type="entry name" value="HELICASE_ATP_BIND_1"/>
    <property type="match status" value="1"/>
</dbReference>
<keyword evidence="2 5" id="KW-0378">Hydrolase</keyword>
<feature type="domain" description="Helicase C-terminal" evidence="7">
    <location>
        <begin position="535"/>
        <end position="715"/>
    </location>
</feature>
<feature type="domain" description="Helicase ATP-binding" evidence="6">
    <location>
        <begin position="291"/>
        <end position="453"/>
    </location>
</feature>
<dbReference type="AlphaFoldDB" id="A0A158PJK0"/>
<evidence type="ECO:0000313" key="8">
    <source>
        <dbReference type="EMBL" id="VDM60449.1"/>
    </source>
</evidence>
<comment type="similarity">
    <text evidence="5">Belongs to the DEAD box helicase family.</text>
</comment>